<dbReference type="RefSeq" id="WP_010393179.1">
    <property type="nucleotide sequence ID" value="NZ_BSFH01000005.1"/>
</dbReference>
<reference evidence="3" key="1">
    <citation type="journal article" date="2014" name="Int. J. Syst. Evol. Microbiol.">
        <title>Complete genome sequence of Corynebacterium casei LMG S-19264T (=DSM 44701T), isolated from a smear-ripened cheese.</title>
        <authorList>
            <consortium name="US DOE Joint Genome Institute (JGI-PGF)"/>
            <person name="Walter F."/>
            <person name="Albersmeier A."/>
            <person name="Kalinowski J."/>
            <person name="Ruckert C."/>
        </authorList>
    </citation>
    <scope>NUCLEOTIDE SEQUENCE</scope>
    <source>
        <strain evidence="3">VKM B-2222</strain>
    </source>
</reference>
<keyword evidence="4" id="KW-1185">Reference proteome</keyword>
<evidence type="ECO:0000313" key="3">
    <source>
        <dbReference type="EMBL" id="GLK62666.1"/>
    </source>
</evidence>
<organism evidence="3 4">
    <name type="scientific">Paracoccus kondratievae</name>
    <dbReference type="NCBI Taxonomy" id="135740"/>
    <lineage>
        <taxon>Bacteria</taxon>
        <taxon>Pseudomonadati</taxon>
        <taxon>Pseudomonadota</taxon>
        <taxon>Alphaproteobacteria</taxon>
        <taxon>Rhodobacterales</taxon>
        <taxon>Paracoccaceae</taxon>
        <taxon>Paracoccus</taxon>
    </lineage>
</organism>
<keyword evidence="1" id="KW-0472">Membrane</keyword>
<dbReference type="EMBL" id="BSFH01000005">
    <property type="protein sequence ID" value="GLK62666.1"/>
    <property type="molecule type" value="Genomic_DNA"/>
</dbReference>
<keyword evidence="1" id="KW-0812">Transmembrane</keyword>
<feature type="transmembrane region" description="Helical" evidence="1">
    <location>
        <begin position="237"/>
        <end position="256"/>
    </location>
</feature>
<dbReference type="Proteomes" id="UP001143349">
    <property type="component" value="Unassembled WGS sequence"/>
</dbReference>
<feature type="transmembrane region" description="Helical" evidence="1">
    <location>
        <begin position="102"/>
        <end position="121"/>
    </location>
</feature>
<keyword evidence="1" id="KW-1133">Transmembrane helix</keyword>
<feature type="transmembrane region" description="Helical" evidence="1">
    <location>
        <begin position="185"/>
        <end position="207"/>
    </location>
</feature>
<feature type="transmembrane region" description="Helical" evidence="1">
    <location>
        <begin position="127"/>
        <end position="148"/>
    </location>
</feature>
<reference evidence="3" key="2">
    <citation type="submission" date="2023-01" db="EMBL/GenBank/DDBJ databases">
        <authorList>
            <person name="Sun Q."/>
            <person name="Evtushenko L."/>
        </authorList>
    </citation>
    <scope>NUCLEOTIDE SEQUENCE</scope>
    <source>
        <strain evidence="3">VKM B-2222</strain>
    </source>
</reference>
<evidence type="ECO:0000313" key="4">
    <source>
        <dbReference type="Proteomes" id="UP001143349"/>
    </source>
</evidence>
<dbReference type="AlphaFoldDB" id="A0AAD3NR19"/>
<gene>
    <name evidence="3" type="ORF">GCM10017635_01340</name>
</gene>
<comment type="caution">
    <text evidence="3">The sequence shown here is derived from an EMBL/GenBank/DDBJ whole genome shotgun (WGS) entry which is preliminary data.</text>
</comment>
<evidence type="ECO:0000256" key="1">
    <source>
        <dbReference type="SAM" id="Phobius"/>
    </source>
</evidence>
<protein>
    <submittedName>
        <fullName evidence="3">Uncharacterized protein</fullName>
    </submittedName>
</protein>
<feature type="signal peptide" evidence="2">
    <location>
        <begin position="1"/>
        <end position="24"/>
    </location>
</feature>
<keyword evidence="2" id="KW-0732">Signal</keyword>
<sequence>MSRVGTLLLVLAALVFMASTVFHAMTPAQEGVTLAERGIALAGLQRLTEQPQQMDLPGLFLQPGGPGMAGLMVVTMVALVYHLARCFVLPGPWRQARRNDGGAVQGPLILGLVLGAIWPWLLPGQPVVALVLAAAMLTAFLAAAMRGVRSEDEVLHSSTLGFIAGWGMLISFAVLAGLLRDELGIPQEIAAVITMLIGSVAAVSVQLRLGRRTGFSLALLWGLICLAGATVTTDAVIATMAVISIAIIAVAMVRVLT</sequence>
<feature type="chain" id="PRO_5041938372" evidence="2">
    <location>
        <begin position="25"/>
        <end position="257"/>
    </location>
</feature>
<name>A0AAD3NR19_9RHOB</name>
<feature type="transmembrane region" description="Helical" evidence="1">
    <location>
        <begin position="214"/>
        <end position="231"/>
    </location>
</feature>
<accession>A0AAD3NR19</accession>
<proteinExistence type="predicted"/>
<evidence type="ECO:0000256" key="2">
    <source>
        <dbReference type="SAM" id="SignalP"/>
    </source>
</evidence>
<feature type="transmembrane region" description="Helical" evidence="1">
    <location>
        <begin position="59"/>
        <end position="81"/>
    </location>
</feature>
<feature type="transmembrane region" description="Helical" evidence="1">
    <location>
        <begin position="160"/>
        <end position="179"/>
    </location>
</feature>